<organism evidence="1 2">
    <name type="scientific">Glycomyces sambucus</name>
    <dbReference type="NCBI Taxonomy" id="380244"/>
    <lineage>
        <taxon>Bacteria</taxon>
        <taxon>Bacillati</taxon>
        <taxon>Actinomycetota</taxon>
        <taxon>Actinomycetes</taxon>
        <taxon>Glycomycetales</taxon>
        <taxon>Glycomycetaceae</taxon>
        <taxon>Glycomyces</taxon>
    </lineage>
</organism>
<reference evidence="2" key="1">
    <citation type="submission" date="2016-10" db="EMBL/GenBank/DDBJ databases">
        <authorList>
            <person name="Varghese N."/>
            <person name="Submissions S."/>
        </authorList>
    </citation>
    <scope>NUCLEOTIDE SEQUENCE [LARGE SCALE GENOMIC DNA]</scope>
    <source>
        <strain evidence="2">CGMCC 4.3147</strain>
    </source>
</reference>
<proteinExistence type="predicted"/>
<evidence type="ECO:0000313" key="1">
    <source>
        <dbReference type="EMBL" id="SDL00485.1"/>
    </source>
</evidence>
<name>A0A1G9GJ05_9ACTN</name>
<accession>A0A1G9GJ05</accession>
<keyword evidence="2" id="KW-1185">Reference proteome</keyword>
<dbReference type="STRING" id="380244.SAMN05216298_2225"/>
<dbReference type="EMBL" id="FNGF01000003">
    <property type="protein sequence ID" value="SDL00485.1"/>
    <property type="molecule type" value="Genomic_DNA"/>
</dbReference>
<sequence>MEPETTIRYSTVSSQDDDHLVKLMKLDDLIAAHEIARTRRWGATWTTVDALLAEVDPASPKFLLPALRNAAGDTQVESLRCHLWYRPRSSTYGRATIIDVELAQFRALPTLSPAKTTTALELLVATFPLTAID</sequence>
<evidence type="ECO:0000313" key="2">
    <source>
        <dbReference type="Proteomes" id="UP000198662"/>
    </source>
</evidence>
<dbReference type="AlphaFoldDB" id="A0A1G9GJ05"/>
<protein>
    <submittedName>
        <fullName evidence="1">Uncharacterized protein</fullName>
    </submittedName>
</protein>
<dbReference type="RefSeq" id="WP_091047946.1">
    <property type="nucleotide sequence ID" value="NZ_FNGF01000003.1"/>
</dbReference>
<dbReference type="Proteomes" id="UP000198662">
    <property type="component" value="Unassembled WGS sequence"/>
</dbReference>
<gene>
    <name evidence="1" type="ORF">SAMN05216298_2225</name>
</gene>